<dbReference type="OrthoDB" id="9816363at2"/>
<dbReference type="Pfam" id="PF00455">
    <property type="entry name" value="DeoRC"/>
    <property type="match status" value="1"/>
</dbReference>
<keyword evidence="3" id="KW-1185">Reference proteome</keyword>
<protein>
    <submittedName>
        <fullName evidence="2">DeoR/GlpR transcriptional regulator</fullName>
    </submittedName>
</protein>
<sequence>MIVKKAIVSAASESYLLSDASKYGRIAPFHALSIESFDYVISDNSLPYQVVEDLQLKGIEVLLA</sequence>
<proteinExistence type="predicted"/>
<dbReference type="InterPro" id="IPR014036">
    <property type="entry name" value="DeoR-like_C"/>
</dbReference>
<dbReference type="Proteomes" id="UP000281112">
    <property type="component" value="Unassembled WGS sequence"/>
</dbReference>
<evidence type="ECO:0000313" key="3">
    <source>
        <dbReference type="Proteomes" id="UP000281112"/>
    </source>
</evidence>
<dbReference type="SUPFAM" id="SSF100950">
    <property type="entry name" value="NagB/RpiA/CoA transferase-like"/>
    <property type="match status" value="1"/>
</dbReference>
<reference evidence="2 3" key="1">
    <citation type="submission" date="2018-11" db="EMBL/GenBank/DDBJ databases">
        <title>Vibrio LJC006 sp. nov., isolated from seawater during the bloom of the enteromorpha.</title>
        <authorList>
            <person name="Liang J."/>
        </authorList>
    </citation>
    <scope>NUCLEOTIDE SEQUENCE [LARGE SCALE GENOMIC DNA]</scope>
    <source>
        <strain evidence="2 3">LJC006</strain>
    </source>
</reference>
<dbReference type="InterPro" id="IPR037171">
    <property type="entry name" value="NagB/RpiA_transferase-like"/>
</dbReference>
<feature type="domain" description="DeoR-like transcriptional repressor C-terminal sensor" evidence="1">
    <location>
        <begin position="3"/>
        <end position="44"/>
    </location>
</feature>
<comment type="caution">
    <text evidence="2">The sequence shown here is derived from an EMBL/GenBank/DDBJ whole genome shotgun (WGS) entry which is preliminary data.</text>
</comment>
<gene>
    <name evidence="2" type="ORF">EES38_01585</name>
</gene>
<name>A0A3N9UA13_9VIBR</name>
<accession>A0A3N9UA13</accession>
<evidence type="ECO:0000259" key="1">
    <source>
        <dbReference type="Pfam" id="PF00455"/>
    </source>
</evidence>
<dbReference type="AlphaFoldDB" id="A0A3N9UA13"/>
<organism evidence="2 3">
    <name type="scientific">Vibrio viridaestus</name>
    <dbReference type="NCBI Taxonomy" id="2487322"/>
    <lineage>
        <taxon>Bacteria</taxon>
        <taxon>Pseudomonadati</taxon>
        <taxon>Pseudomonadota</taxon>
        <taxon>Gammaproteobacteria</taxon>
        <taxon>Vibrionales</taxon>
        <taxon>Vibrionaceae</taxon>
        <taxon>Vibrio</taxon>
    </lineage>
</organism>
<evidence type="ECO:0000313" key="2">
    <source>
        <dbReference type="EMBL" id="RQW65176.1"/>
    </source>
</evidence>
<dbReference type="EMBL" id="RJVQ01000001">
    <property type="protein sequence ID" value="RQW65176.1"/>
    <property type="molecule type" value="Genomic_DNA"/>
</dbReference>